<evidence type="ECO:0000259" key="2">
    <source>
        <dbReference type="Pfam" id="PF13556"/>
    </source>
</evidence>
<dbReference type="InterPro" id="IPR051448">
    <property type="entry name" value="CdaR-like_regulators"/>
</dbReference>
<comment type="caution">
    <text evidence="5">The sequence shown here is derived from an EMBL/GenBank/DDBJ whole genome shotgun (WGS) entry which is preliminary data.</text>
</comment>
<organism evidence="5 6">
    <name type="scientific">Blastococcus deserti</name>
    <dbReference type="NCBI Taxonomy" id="2259033"/>
    <lineage>
        <taxon>Bacteria</taxon>
        <taxon>Bacillati</taxon>
        <taxon>Actinomycetota</taxon>
        <taxon>Actinomycetes</taxon>
        <taxon>Geodermatophilales</taxon>
        <taxon>Geodermatophilaceae</taxon>
        <taxon>Blastococcus</taxon>
    </lineage>
</organism>
<protein>
    <submittedName>
        <fullName evidence="5">Helix-turn-helix domain-containing protein</fullName>
    </submittedName>
</protein>
<dbReference type="Gene3D" id="1.10.10.2840">
    <property type="entry name" value="PucR C-terminal helix-turn-helix domain"/>
    <property type="match status" value="1"/>
</dbReference>
<name>A0ABW4X3L2_9ACTN</name>
<dbReference type="PANTHER" id="PTHR33744">
    <property type="entry name" value="CARBOHYDRATE DIACID REGULATOR"/>
    <property type="match status" value="1"/>
</dbReference>
<feature type="domain" description="PucR C-terminal helix-turn-helix" evidence="2">
    <location>
        <begin position="318"/>
        <end position="371"/>
    </location>
</feature>
<evidence type="ECO:0000259" key="4">
    <source>
        <dbReference type="Pfam" id="PF17853"/>
    </source>
</evidence>
<dbReference type="InterPro" id="IPR041522">
    <property type="entry name" value="CdaR_GGDEF"/>
</dbReference>
<dbReference type="InterPro" id="IPR025751">
    <property type="entry name" value="RsbRD_N_dom"/>
</dbReference>
<accession>A0ABW4X3L2</accession>
<dbReference type="PANTHER" id="PTHR33744:SF1">
    <property type="entry name" value="DNA-BINDING TRANSCRIPTIONAL ACTIVATOR ADER"/>
    <property type="match status" value="1"/>
</dbReference>
<dbReference type="EMBL" id="JBHUHP010000001">
    <property type="protein sequence ID" value="MFD2089955.1"/>
    <property type="molecule type" value="Genomic_DNA"/>
</dbReference>
<dbReference type="Pfam" id="PF14361">
    <property type="entry name" value="RsbRD_N"/>
    <property type="match status" value="1"/>
</dbReference>
<feature type="domain" description="CdaR GGDEF-like" evidence="4">
    <location>
        <begin position="165"/>
        <end position="273"/>
    </location>
</feature>
<keyword evidence="6" id="KW-1185">Reference proteome</keyword>
<feature type="domain" description="RsbT co-antagonist protein RsbRD N-terminal" evidence="3">
    <location>
        <begin position="26"/>
        <end position="151"/>
    </location>
</feature>
<evidence type="ECO:0000259" key="3">
    <source>
        <dbReference type="Pfam" id="PF14361"/>
    </source>
</evidence>
<sequence length="389" mass="41926">MSARPWDAVVGLCDRVAADLDRVALDSVTTIRRDLEGYAVVPFEEHLEAVTEQQRRRLEALAGRRMLGAEDLDRASDLARRRARQGIPVDVLIGAYHLGDQELWRALCRDPGPAAPLLPELAAHLLQLLHAISTVVAAAHGEVVRELQTQRVTLSQRLVELLLGGGPDAEASDVADALGLDPLADFTAGVWRGVRADVVLSPDVRRGLDRFPFPLVHSYQSGAVVFLVQDVGPAWPDELAARLPDEGVLGVGLRRSGLAGAAMSLGDARLALGVASAGRRVVRFGDVWPEACLLSEGSRLGPLLTSASTTATTHPHLADAVLAFAAADMSVARAAEQLHLHANSVTYRLQRWGQLTGWDPRTFDGLVRSMAVCRMTRRESARRPPGARP</sequence>
<evidence type="ECO:0000313" key="5">
    <source>
        <dbReference type="EMBL" id="MFD2089955.1"/>
    </source>
</evidence>
<dbReference type="InterPro" id="IPR025736">
    <property type="entry name" value="PucR_C-HTH_dom"/>
</dbReference>
<comment type="similarity">
    <text evidence="1">Belongs to the CdaR family.</text>
</comment>
<gene>
    <name evidence="5" type="ORF">ACFSHS_00030</name>
</gene>
<dbReference type="Pfam" id="PF17853">
    <property type="entry name" value="GGDEF_2"/>
    <property type="match status" value="1"/>
</dbReference>
<dbReference type="Proteomes" id="UP001597402">
    <property type="component" value="Unassembled WGS sequence"/>
</dbReference>
<dbReference type="Pfam" id="PF13556">
    <property type="entry name" value="HTH_30"/>
    <property type="match status" value="1"/>
</dbReference>
<evidence type="ECO:0000256" key="1">
    <source>
        <dbReference type="ARBA" id="ARBA00006754"/>
    </source>
</evidence>
<reference evidence="6" key="1">
    <citation type="journal article" date="2019" name="Int. J. Syst. Evol. Microbiol.">
        <title>The Global Catalogue of Microorganisms (GCM) 10K type strain sequencing project: providing services to taxonomists for standard genome sequencing and annotation.</title>
        <authorList>
            <consortium name="The Broad Institute Genomics Platform"/>
            <consortium name="The Broad Institute Genome Sequencing Center for Infectious Disease"/>
            <person name="Wu L."/>
            <person name="Ma J."/>
        </authorList>
    </citation>
    <scope>NUCLEOTIDE SEQUENCE [LARGE SCALE GENOMIC DNA]</scope>
    <source>
        <strain evidence="6">JCM 3338</strain>
    </source>
</reference>
<dbReference type="RefSeq" id="WP_376870221.1">
    <property type="nucleotide sequence ID" value="NZ_JBHUHP010000001.1"/>
</dbReference>
<dbReference type="InterPro" id="IPR042070">
    <property type="entry name" value="PucR_C-HTH_sf"/>
</dbReference>
<evidence type="ECO:0000313" key="6">
    <source>
        <dbReference type="Proteomes" id="UP001597402"/>
    </source>
</evidence>
<proteinExistence type="inferred from homology"/>